<keyword evidence="2" id="KW-1185">Reference proteome</keyword>
<reference evidence="1" key="1">
    <citation type="submission" date="2020-01" db="EMBL/GenBank/DDBJ databases">
        <authorList>
            <person name="Rat A."/>
        </authorList>
    </citation>
    <scope>NUCLEOTIDE SEQUENCE</scope>
    <source>
        <strain evidence="1">LMG 28251</strain>
    </source>
</reference>
<proteinExistence type="predicted"/>
<protein>
    <submittedName>
        <fullName evidence="1">Uncharacterized protein</fullName>
    </submittedName>
</protein>
<gene>
    <name evidence="1" type="ORF">GXW79_16295</name>
</gene>
<dbReference type="RefSeq" id="WP_211875503.1">
    <property type="nucleotide sequence ID" value="NZ_JAAEDH010000020.1"/>
</dbReference>
<organism evidence="1 2">
    <name type="scientific">Plastoroseomonas arctica</name>
    <dbReference type="NCBI Taxonomy" id="1509237"/>
    <lineage>
        <taxon>Bacteria</taxon>
        <taxon>Pseudomonadati</taxon>
        <taxon>Pseudomonadota</taxon>
        <taxon>Alphaproteobacteria</taxon>
        <taxon>Acetobacterales</taxon>
        <taxon>Acetobacteraceae</taxon>
        <taxon>Plastoroseomonas</taxon>
    </lineage>
</organism>
<dbReference type="AlphaFoldDB" id="A0AAF1JYB2"/>
<sequence>MTELTVTLSTEAAEAIARRAEALGCSADAWLAAMVEDIAADLPESVEDDGPDGFICR</sequence>
<accession>A0AAF1JYB2</accession>
<evidence type="ECO:0000313" key="1">
    <source>
        <dbReference type="EMBL" id="MBR0656641.1"/>
    </source>
</evidence>
<reference evidence="1" key="2">
    <citation type="journal article" date="2021" name="Syst. Appl. Microbiol.">
        <title>Roseomonas hellenica sp. nov., isolated from roots of wild-growing Alkanna tinctoria.</title>
        <authorList>
            <person name="Rat A."/>
            <person name="Naranjo H.D."/>
            <person name="Lebbe L."/>
            <person name="Cnockaert M."/>
            <person name="Krigas N."/>
            <person name="Grigoriadou K."/>
            <person name="Maloupa E."/>
            <person name="Willems A."/>
        </authorList>
    </citation>
    <scope>NUCLEOTIDE SEQUENCE</scope>
    <source>
        <strain evidence="1">LMG 28251</strain>
    </source>
</reference>
<evidence type="ECO:0000313" key="2">
    <source>
        <dbReference type="Proteomes" id="UP001196068"/>
    </source>
</evidence>
<comment type="caution">
    <text evidence="1">The sequence shown here is derived from an EMBL/GenBank/DDBJ whole genome shotgun (WGS) entry which is preliminary data.</text>
</comment>
<name>A0AAF1JYB2_9PROT</name>
<dbReference type="Proteomes" id="UP001196068">
    <property type="component" value="Unassembled WGS sequence"/>
</dbReference>
<dbReference type="EMBL" id="JAAEDH010000020">
    <property type="protein sequence ID" value="MBR0656641.1"/>
    <property type="molecule type" value="Genomic_DNA"/>
</dbReference>